<evidence type="ECO:0000313" key="6">
    <source>
        <dbReference type="EMBL" id="HIY88232.1"/>
    </source>
</evidence>
<evidence type="ECO:0000256" key="4">
    <source>
        <dbReference type="ARBA" id="ARBA00023284"/>
    </source>
</evidence>
<dbReference type="GO" id="GO:0030313">
    <property type="term" value="C:cell envelope"/>
    <property type="evidence" value="ECO:0007669"/>
    <property type="project" value="UniProtKB-SubCell"/>
</dbReference>
<gene>
    <name evidence="6" type="ORF">H9824_05965</name>
</gene>
<evidence type="ECO:0000256" key="1">
    <source>
        <dbReference type="ARBA" id="ARBA00004196"/>
    </source>
</evidence>
<evidence type="ECO:0000256" key="2">
    <source>
        <dbReference type="ARBA" id="ARBA00022748"/>
    </source>
</evidence>
<comment type="caution">
    <text evidence="6">The sequence shown here is derived from an EMBL/GenBank/DDBJ whole genome shotgun (WGS) entry which is preliminary data.</text>
</comment>
<dbReference type="PROSITE" id="PS00194">
    <property type="entry name" value="THIOREDOXIN_1"/>
    <property type="match status" value="1"/>
</dbReference>
<dbReference type="InterPro" id="IPR050553">
    <property type="entry name" value="Thioredoxin_ResA/DsbE_sf"/>
</dbReference>
<keyword evidence="2" id="KW-0201">Cytochrome c-type biogenesis</keyword>
<dbReference type="GO" id="GO:0016209">
    <property type="term" value="F:antioxidant activity"/>
    <property type="evidence" value="ECO:0007669"/>
    <property type="project" value="InterPro"/>
</dbReference>
<dbReference type="PANTHER" id="PTHR42852:SF6">
    <property type="entry name" value="THIOL:DISULFIDE INTERCHANGE PROTEIN DSBE"/>
    <property type="match status" value="1"/>
</dbReference>
<proteinExistence type="predicted"/>
<evidence type="ECO:0000313" key="7">
    <source>
        <dbReference type="Proteomes" id="UP000886851"/>
    </source>
</evidence>
<dbReference type="Proteomes" id="UP000886851">
    <property type="component" value="Unassembled WGS sequence"/>
</dbReference>
<dbReference type="InterPro" id="IPR025380">
    <property type="entry name" value="DUF4369"/>
</dbReference>
<sequence length="367" mass="42224">MKATTLISLTVGSLLALCTACHPSQSAKEYVVEGVVRDSSANGKTIYIMRYDNNEFIDSTVVKDNRFTFKGQIDTAVFCRIDVTYSEFANFILEGGHIQADLETKNYPHGTPLNEEWTRFESWEDSLYKAQKEPYQTYRKRYKEPEEFKVQWDSLRKEKGWDNHEPLEELFMRHNNDALGLSLIYRRTFHDMSLDEKLELLSHAGPWVKSTKIIKRLQADLDNQKKTTEGQPFVDINGKDIEGKDIALSDFIGKGNYVLLDIWASWCAPCKAEIPHLAQLHNRYKDKGLTVIGLFTWDKAENLPEAIKTEKITWPQIIDTDNQGMKQYGVDGIPHIILFSPDGTILKRGLRGDFMIKTVENILSYKK</sequence>
<dbReference type="EMBL" id="DXCV01000040">
    <property type="protein sequence ID" value="HIY88232.1"/>
    <property type="molecule type" value="Genomic_DNA"/>
</dbReference>
<organism evidence="6 7">
    <name type="scientific">Candidatus Bacteroides pullicola</name>
    <dbReference type="NCBI Taxonomy" id="2838475"/>
    <lineage>
        <taxon>Bacteria</taxon>
        <taxon>Pseudomonadati</taxon>
        <taxon>Bacteroidota</taxon>
        <taxon>Bacteroidia</taxon>
        <taxon>Bacteroidales</taxon>
        <taxon>Bacteroidaceae</taxon>
        <taxon>Bacteroides</taxon>
    </lineage>
</organism>
<dbReference type="InterPro" id="IPR017937">
    <property type="entry name" value="Thioredoxin_CS"/>
</dbReference>
<feature type="domain" description="Thioredoxin" evidence="5">
    <location>
        <begin position="227"/>
        <end position="367"/>
    </location>
</feature>
<dbReference type="Pfam" id="PF00578">
    <property type="entry name" value="AhpC-TSA"/>
    <property type="match status" value="1"/>
</dbReference>
<accession>A0A9D1ZLD4</accession>
<dbReference type="SUPFAM" id="SSF52833">
    <property type="entry name" value="Thioredoxin-like"/>
    <property type="match status" value="1"/>
</dbReference>
<dbReference type="Gene3D" id="3.40.30.10">
    <property type="entry name" value="Glutaredoxin"/>
    <property type="match status" value="1"/>
</dbReference>
<dbReference type="GO" id="GO:0016491">
    <property type="term" value="F:oxidoreductase activity"/>
    <property type="evidence" value="ECO:0007669"/>
    <property type="project" value="InterPro"/>
</dbReference>
<keyword evidence="4" id="KW-0676">Redox-active center</keyword>
<name>A0A9D1ZLD4_9BACE</name>
<dbReference type="PROSITE" id="PS51352">
    <property type="entry name" value="THIOREDOXIN_2"/>
    <property type="match status" value="1"/>
</dbReference>
<reference evidence="6" key="1">
    <citation type="journal article" date="2021" name="PeerJ">
        <title>Extensive microbial diversity within the chicken gut microbiome revealed by metagenomics and culture.</title>
        <authorList>
            <person name="Gilroy R."/>
            <person name="Ravi A."/>
            <person name="Getino M."/>
            <person name="Pursley I."/>
            <person name="Horton D.L."/>
            <person name="Alikhan N.F."/>
            <person name="Baker D."/>
            <person name="Gharbi K."/>
            <person name="Hall N."/>
            <person name="Watson M."/>
            <person name="Adriaenssens E.M."/>
            <person name="Foster-Nyarko E."/>
            <person name="Jarju S."/>
            <person name="Secka A."/>
            <person name="Antonio M."/>
            <person name="Oren A."/>
            <person name="Chaudhuri R.R."/>
            <person name="La Ragione R."/>
            <person name="Hildebrand F."/>
            <person name="Pallen M.J."/>
        </authorList>
    </citation>
    <scope>NUCLEOTIDE SEQUENCE</scope>
    <source>
        <strain evidence="6">Gambia2-208</strain>
    </source>
</reference>
<dbReference type="GO" id="GO:0017004">
    <property type="term" value="P:cytochrome complex assembly"/>
    <property type="evidence" value="ECO:0007669"/>
    <property type="project" value="UniProtKB-KW"/>
</dbReference>
<protein>
    <submittedName>
        <fullName evidence="6">AhpC/TSA family protein</fullName>
    </submittedName>
</protein>
<dbReference type="PANTHER" id="PTHR42852">
    <property type="entry name" value="THIOL:DISULFIDE INTERCHANGE PROTEIN DSBE"/>
    <property type="match status" value="1"/>
</dbReference>
<comment type="subcellular location">
    <subcellularLocation>
        <location evidence="1">Cell envelope</location>
    </subcellularLocation>
</comment>
<dbReference type="CDD" id="cd02966">
    <property type="entry name" value="TlpA_like_family"/>
    <property type="match status" value="1"/>
</dbReference>
<dbReference type="AlphaFoldDB" id="A0A9D1ZLD4"/>
<dbReference type="InterPro" id="IPR036249">
    <property type="entry name" value="Thioredoxin-like_sf"/>
</dbReference>
<reference evidence="6" key="2">
    <citation type="submission" date="2021-04" db="EMBL/GenBank/DDBJ databases">
        <authorList>
            <person name="Gilroy R."/>
        </authorList>
    </citation>
    <scope>NUCLEOTIDE SEQUENCE</scope>
    <source>
        <strain evidence="6">Gambia2-208</strain>
    </source>
</reference>
<evidence type="ECO:0000259" key="5">
    <source>
        <dbReference type="PROSITE" id="PS51352"/>
    </source>
</evidence>
<dbReference type="InterPro" id="IPR013766">
    <property type="entry name" value="Thioredoxin_domain"/>
</dbReference>
<dbReference type="InterPro" id="IPR000866">
    <property type="entry name" value="AhpC/TSA"/>
</dbReference>
<dbReference type="Pfam" id="PF14289">
    <property type="entry name" value="DUF4369"/>
    <property type="match status" value="1"/>
</dbReference>
<keyword evidence="3" id="KW-1015">Disulfide bond</keyword>
<evidence type="ECO:0000256" key="3">
    <source>
        <dbReference type="ARBA" id="ARBA00023157"/>
    </source>
</evidence>